<evidence type="ECO:0000256" key="1">
    <source>
        <dbReference type="SAM" id="SignalP"/>
    </source>
</evidence>
<keyword evidence="3" id="KW-1185">Reference proteome</keyword>
<dbReference type="EMBL" id="ATCN01001087">
    <property type="protein sequence ID" value="EPR78033.1"/>
    <property type="molecule type" value="Genomic_DNA"/>
</dbReference>
<keyword evidence="1" id="KW-0732">Signal</keyword>
<dbReference type="InParanoid" id="S7XPZ3"/>
<comment type="caution">
    <text evidence="2">The sequence shown here is derived from an EMBL/GenBank/DDBJ whole genome shotgun (WGS) entry which is preliminary data.</text>
</comment>
<sequence>MVFINIIFIFYLLNINEVKYEHNYNIQHSIINRDKSIVLAINNRSTNRIIMKDWIGGNNNIRKKKLVKDEYLDYINSIRLKQEVCWINFIYHNLLNAIDIIERIKIYQQTKYDNGYVVKYDNFKKMDFIGMIINNIYKIVKYKIYVLYKYICLLRYLYKGCINLREKTTEDI</sequence>
<reference evidence="3" key="1">
    <citation type="journal article" date="2013" name="PLoS Genet.">
        <title>The genome of Spraguea lophii and the basis of host-microsporidian interactions.</title>
        <authorList>
            <person name="Campbell S.E."/>
            <person name="Williams T.A."/>
            <person name="Yousuf A."/>
            <person name="Soanes D.M."/>
            <person name="Paszkiewicz K.H."/>
            <person name="Williams B.A.P."/>
        </authorList>
    </citation>
    <scope>NUCLEOTIDE SEQUENCE [LARGE SCALE GENOMIC DNA]</scope>
    <source>
        <strain evidence="3">42_110</strain>
    </source>
</reference>
<name>S7XPZ3_SPRLO</name>
<dbReference type="Proteomes" id="UP000014978">
    <property type="component" value="Unassembled WGS sequence"/>
</dbReference>
<feature type="chain" id="PRO_5004559522" evidence="1">
    <location>
        <begin position="21"/>
        <end position="172"/>
    </location>
</feature>
<accession>S7XPZ3</accession>
<gene>
    <name evidence="2" type="ORF">SLOPH_551</name>
</gene>
<dbReference type="VEuPathDB" id="MicrosporidiaDB:SLOPH_551"/>
<dbReference type="HOGENOM" id="CLU_1556273_0_0_1"/>
<feature type="signal peptide" evidence="1">
    <location>
        <begin position="1"/>
        <end position="20"/>
    </location>
</feature>
<evidence type="ECO:0000313" key="2">
    <source>
        <dbReference type="EMBL" id="EPR78033.1"/>
    </source>
</evidence>
<evidence type="ECO:0000313" key="3">
    <source>
        <dbReference type="Proteomes" id="UP000014978"/>
    </source>
</evidence>
<dbReference type="AlphaFoldDB" id="S7XPZ3"/>
<protein>
    <submittedName>
        <fullName evidence="2">Uncharacterized protein</fullName>
    </submittedName>
</protein>
<proteinExistence type="predicted"/>
<organism evidence="2 3">
    <name type="scientific">Spraguea lophii (strain 42_110)</name>
    <name type="common">Microsporidian parasite</name>
    <dbReference type="NCBI Taxonomy" id="1358809"/>
    <lineage>
        <taxon>Eukaryota</taxon>
        <taxon>Fungi</taxon>
        <taxon>Fungi incertae sedis</taxon>
        <taxon>Microsporidia</taxon>
        <taxon>Spragueidae</taxon>
        <taxon>Spraguea</taxon>
    </lineage>
</organism>